<accession>A0A1I7EVL2</accession>
<organism evidence="7 8">
    <name type="scientific">Nitrosomonas eutropha</name>
    <dbReference type="NCBI Taxonomy" id="916"/>
    <lineage>
        <taxon>Bacteria</taxon>
        <taxon>Pseudomonadati</taxon>
        <taxon>Pseudomonadota</taxon>
        <taxon>Betaproteobacteria</taxon>
        <taxon>Nitrosomonadales</taxon>
        <taxon>Nitrosomonadaceae</taxon>
        <taxon>Nitrosomonas</taxon>
    </lineage>
</organism>
<keyword evidence="4" id="KW-0472">Membrane</keyword>
<dbReference type="InterPro" id="IPR036908">
    <property type="entry name" value="RlpA-like_sf"/>
</dbReference>
<dbReference type="InterPro" id="IPR012997">
    <property type="entry name" value="RplA"/>
</dbReference>
<dbReference type="PROSITE" id="PS51724">
    <property type="entry name" value="SPOR"/>
    <property type="match status" value="1"/>
</dbReference>
<dbReference type="Proteomes" id="UP000183926">
    <property type="component" value="Unassembled WGS sequence"/>
</dbReference>
<dbReference type="InterPro" id="IPR036680">
    <property type="entry name" value="SPOR-like_sf"/>
</dbReference>
<name>A0A1I7EVL2_9PROT</name>
<dbReference type="GO" id="GO:0000270">
    <property type="term" value="P:peptidoglycan metabolic process"/>
    <property type="evidence" value="ECO:0007669"/>
    <property type="project" value="UniProtKB-UniRule"/>
</dbReference>
<evidence type="ECO:0000256" key="1">
    <source>
        <dbReference type="ARBA" id="ARBA00022729"/>
    </source>
</evidence>
<dbReference type="PROSITE" id="PS51257">
    <property type="entry name" value="PROKAR_LIPOPROTEIN"/>
    <property type="match status" value="1"/>
</dbReference>
<proteinExistence type="inferred from homology"/>
<dbReference type="Gene3D" id="3.30.70.1070">
    <property type="entry name" value="Sporulation related repeat"/>
    <property type="match status" value="1"/>
</dbReference>
<keyword evidence="4" id="KW-1003">Cell membrane</keyword>
<keyword evidence="3 4" id="KW-0961">Cell wall biogenesis/degradation</keyword>
<dbReference type="Gene3D" id="2.40.40.10">
    <property type="entry name" value="RlpA-like domain"/>
    <property type="match status" value="1"/>
</dbReference>
<evidence type="ECO:0000259" key="6">
    <source>
        <dbReference type="PROSITE" id="PS51724"/>
    </source>
</evidence>
<evidence type="ECO:0000256" key="3">
    <source>
        <dbReference type="ARBA" id="ARBA00023316"/>
    </source>
</evidence>
<keyword evidence="1" id="KW-0732">Signal</keyword>
<evidence type="ECO:0000256" key="2">
    <source>
        <dbReference type="ARBA" id="ARBA00023239"/>
    </source>
</evidence>
<dbReference type="GO" id="GO:0071555">
    <property type="term" value="P:cell wall organization"/>
    <property type="evidence" value="ECO:0007669"/>
    <property type="project" value="UniProtKB-KW"/>
</dbReference>
<comment type="similarity">
    <text evidence="4 5">Belongs to the RlpA family.</text>
</comment>
<feature type="domain" description="SPOR" evidence="6">
    <location>
        <begin position="231"/>
        <end position="310"/>
    </location>
</feature>
<dbReference type="NCBIfam" id="TIGR00413">
    <property type="entry name" value="rlpA"/>
    <property type="match status" value="1"/>
</dbReference>
<dbReference type="InterPro" id="IPR009009">
    <property type="entry name" value="RlpA-like_DPBB"/>
</dbReference>
<comment type="function">
    <text evidence="4">Lytic transglycosylase with a strong preference for naked glycan strands that lack stem peptides.</text>
</comment>
<evidence type="ECO:0000256" key="4">
    <source>
        <dbReference type="HAMAP-Rule" id="MF_02071"/>
    </source>
</evidence>
<comment type="subcellular location">
    <subcellularLocation>
        <location evidence="4">Cell membrane</location>
        <topology evidence="4">Lipid-anchor</topology>
    </subcellularLocation>
</comment>
<dbReference type="Pfam" id="PF05036">
    <property type="entry name" value="SPOR"/>
    <property type="match status" value="1"/>
</dbReference>
<evidence type="ECO:0000313" key="8">
    <source>
        <dbReference type="Proteomes" id="UP000183926"/>
    </source>
</evidence>
<gene>
    <name evidence="4" type="primary">rlpA</name>
    <name evidence="7" type="ORF">SAMN05216339_101102</name>
</gene>
<sequence length="317" mass="34486">MKLNSYFHFDIPSRSTLFVCFAVIILFMISACSNTPRVGQSSVQAHAKSASIAGSGGGGYYLDDGPEENPPSNLDSVPDAVPRVESLKTATMRPYVALGKTYTPMTTLKPYKERGQASWYGKRYHGQRTASGDVYDMYSMTAAHPTLPIPSYVRVTNLQNGSSIIVRINDRGPFLESRLIDLSYVAAHKLGVLANGSARVEVESIIPDRFSSPYSVATQSRPDMVPKRISSNDTGKFYLQLAAFGSVHNAQSYLMQLRSDFPSITQQAYINQTSGLHKIFVGPFSDLEAATQTANAITASGSPKPILVPYTYVAGSE</sequence>
<dbReference type="SUPFAM" id="SSF50685">
    <property type="entry name" value="Barwin-like endoglucanases"/>
    <property type="match status" value="1"/>
</dbReference>
<dbReference type="PANTHER" id="PTHR34183">
    <property type="entry name" value="ENDOLYTIC PEPTIDOGLYCAN TRANSGLYCOSYLASE RLPA"/>
    <property type="match status" value="1"/>
</dbReference>
<dbReference type="Pfam" id="PF03330">
    <property type="entry name" value="DPBB_1"/>
    <property type="match status" value="1"/>
</dbReference>
<dbReference type="PANTHER" id="PTHR34183:SF1">
    <property type="entry name" value="ENDOLYTIC PEPTIDOGLYCAN TRANSGLYCOSYLASE RLPA"/>
    <property type="match status" value="1"/>
</dbReference>
<keyword evidence="4" id="KW-0564">Palmitate</keyword>
<dbReference type="InterPro" id="IPR034718">
    <property type="entry name" value="RlpA"/>
</dbReference>
<reference evidence="7 8" key="1">
    <citation type="submission" date="2016-10" db="EMBL/GenBank/DDBJ databases">
        <authorList>
            <person name="de Groot N.N."/>
        </authorList>
    </citation>
    <scope>NUCLEOTIDE SEQUENCE [LARGE SCALE GENOMIC DNA]</scope>
    <source>
        <strain evidence="7 8">Nm24</strain>
    </source>
</reference>
<dbReference type="EMBL" id="FPBL01000001">
    <property type="protein sequence ID" value="SFU27937.1"/>
    <property type="molecule type" value="Genomic_DNA"/>
</dbReference>
<protein>
    <recommendedName>
        <fullName evidence="4">Endolytic peptidoglycan transglycosylase RlpA</fullName>
        <ecNumber evidence="4">4.2.2.-</ecNumber>
    </recommendedName>
</protein>
<evidence type="ECO:0000313" key="7">
    <source>
        <dbReference type="EMBL" id="SFU27937.1"/>
    </source>
</evidence>
<dbReference type="FunFam" id="2.40.40.10:FF:000003">
    <property type="entry name" value="Endolytic peptidoglycan transglycosylase RlpA"/>
    <property type="match status" value="1"/>
</dbReference>
<dbReference type="EC" id="4.2.2.-" evidence="4"/>
<dbReference type="GO" id="GO:0042834">
    <property type="term" value="F:peptidoglycan binding"/>
    <property type="evidence" value="ECO:0007669"/>
    <property type="project" value="InterPro"/>
</dbReference>
<dbReference type="GO" id="GO:0008932">
    <property type="term" value="F:lytic endotransglycosylase activity"/>
    <property type="evidence" value="ECO:0007669"/>
    <property type="project" value="UniProtKB-UniRule"/>
</dbReference>
<evidence type="ECO:0000256" key="5">
    <source>
        <dbReference type="RuleBase" id="RU003495"/>
    </source>
</evidence>
<dbReference type="CDD" id="cd22268">
    <property type="entry name" value="DPBB_RlpA-like"/>
    <property type="match status" value="1"/>
</dbReference>
<keyword evidence="4 7" id="KW-0449">Lipoprotein</keyword>
<dbReference type="SUPFAM" id="SSF110997">
    <property type="entry name" value="Sporulation related repeat"/>
    <property type="match status" value="1"/>
</dbReference>
<dbReference type="AlphaFoldDB" id="A0A1I7EVL2"/>
<dbReference type="HAMAP" id="MF_02071">
    <property type="entry name" value="RlpA"/>
    <property type="match status" value="1"/>
</dbReference>
<dbReference type="OrthoDB" id="9779128at2"/>
<keyword evidence="2 4" id="KW-0456">Lyase</keyword>
<dbReference type="GO" id="GO:0005886">
    <property type="term" value="C:plasma membrane"/>
    <property type="evidence" value="ECO:0007669"/>
    <property type="project" value="UniProtKB-SubCell"/>
</dbReference>
<dbReference type="InterPro" id="IPR007730">
    <property type="entry name" value="SPOR-like_dom"/>
</dbReference>